<dbReference type="InterPro" id="IPR053714">
    <property type="entry name" value="Iso_Racemase_Enz_sf"/>
</dbReference>
<sequence>MKTVVAVYTGQGLDEMVKKAFAQHLPNQRLVNIIDDSLIYDVVKAGEVTASVKKRLLQYYQHAVDMGADAILNTCSSVGEVADIARALIDTPIIKIDEQMAQEAVEHYQTIGVLATLPTTLQPTMRLIERQAANSGRKVQLIDGLAEGAYAALVSGRPEEHDRLLLATARHVAQKADVLVLAQGSMARMEDTLSQETGRPVLSSPVRGIQELKRVVTEGKRRR</sequence>
<gene>
    <name evidence="2" type="ORF">GCM10011391_34520</name>
</gene>
<dbReference type="InterPro" id="IPR015942">
    <property type="entry name" value="Asp/Glu/hydantoin_racemase"/>
</dbReference>
<evidence type="ECO:0000313" key="2">
    <source>
        <dbReference type="EMBL" id="GGE52767.1"/>
    </source>
</evidence>
<reference evidence="2" key="1">
    <citation type="journal article" date="2014" name="Int. J. Syst. Evol. Microbiol.">
        <title>Complete genome sequence of Corynebacterium casei LMG S-19264T (=DSM 44701T), isolated from a smear-ripened cheese.</title>
        <authorList>
            <consortium name="US DOE Joint Genome Institute (JGI-PGF)"/>
            <person name="Walter F."/>
            <person name="Albersmeier A."/>
            <person name="Kalinowski J."/>
            <person name="Ruckert C."/>
        </authorList>
    </citation>
    <scope>NUCLEOTIDE SEQUENCE</scope>
    <source>
        <strain evidence="2">CGMCC 1.15371</strain>
    </source>
</reference>
<protein>
    <recommendedName>
        <fullName evidence="4">Asp/Glu/hydantoin racemase</fullName>
    </recommendedName>
</protein>
<evidence type="ECO:0000256" key="1">
    <source>
        <dbReference type="ARBA" id="ARBA00038414"/>
    </source>
</evidence>
<reference evidence="2" key="2">
    <citation type="submission" date="2020-09" db="EMBL/GenBank/DDBJ databases">
        <authorList>
            <person name="Sun Q."/>
            <person name="Zhou Y."/>
        </authorList>
    </citation>
    <scope>NUCLEOTIDE SEQUENCE</scope>
    <source>
        <strain evidence="2">CGMCC 1.15371</strain>
    </source>
</reference>
<dbReference type="AlphaFoldDB" id="A0A8J3DY49"/>
<comment type="similarity">
    <text evidence="1">Belongs to the HyuE racemase family.</text>
</comment>
<dbReference type="Gene3D" id="3.40.50.12500">
    <property type="match status" value="1"/>
</dbReference>
<comment type="caution">
    <text evidence="2">The sequence shown here is derived from an EMBL/GenBank/DDBJ whole genome shotgun (WGS) entry which is preliminary data.</text>
</comment>
<organism evidence="2 3">
    <name type="scientific">Pullulanibacillus camelliae</name>
    <dbReference type="NCBI Taxonomy" id="1707096"/>
    <lineage>
        <taxon>Bacteria</taxon>
        <taxon>Bacillati</taxon>
        <taxon>Bacillota</taxon>
        <taxon>Bacilli</taxon>
        <taxon>Bacillales</taxon>
        <taxon>Sporolactobacillaceae</taxon>
        <taxon>Pullulanibacillus</taxon>
    </lineage>
</organism>
<evidence type="ECO:0008006" key="4">
    <source>
        <dbReference type="Google" id="ProtNLM"/>
    </source>
</evidence>
<dbReference type="RefSeq" id="WP_188697381.1">
    <property type="nucleotide sequence ID" value="NZ_BMIR01000022.1"/>
</dbReference>
<keyword evidence="3" id="KW-1185">Reference proteome</keyword>
<accession>A0A8J3DY49</accession>
<evidence type="ECO:0000313" key="3">
    <source>
        <dbReference type="Proteomes" id="UP000628775"/>
    </source>
</evidence>
<proteinExistence type="inferred from homology"/>
<name>A0A8J3DY49_9BACL</name>
<dbReference type="Proteomes" id="UP000628775">
    <property type="component" value="Unassembled WGS sequence"/>
</dbReference>
<dbReference type="GO" id="GO:0047661">
    <property type="term" value="F:amino-acid racemase activity"/>
    <property type="evidence" value="ECO:0007669"/>
    <property type="project" value="InterPro"/>
</dbReference>
<dbReference type="Pfam" id="PF01177">
    <property type="entry name" value="Asp_Glu_race"/>
    <property type="match status" value="1"/>
</dbReference>
<dbReference type="EMBL" id="BMIR01000022">
    <property type="protein sequence ID" value="GGE52767.1"/>
    <property type="molecule type" value="Genomic_DNA"/>
</dbReference>